<dbReference type="Proteomes" id="UP000507245">
    <property type="component" value="Unassembled WGS sequence"/>
</dbReference>
<dbReference type="OrthoDB" id="10072024at2759"/>
<dbReference type="AlphaFoldDB" id="A0A6J5XLT2"/>
<reference evidence="3" key="1">
    <citation type="journal article" date="2020" name="Genome Biol.">
        <title>Gamete binning: chromosome-level and haplotype-resolved genome assembly enabled by high-throughput single-cell sequencing of gamete genomes.</title>
        <authorList>
            <person name="Campoy J.A."/>
            <person name="Sun H."/>
            <person name="Goel M."/>
            <person name="Jiao W.-B."/>
            <person name="Folz-Donahue K."/>
            <person name="Wang N."/>
            <person name="Rubio M."/>
            <person name="Liu C."/>
            <person name="Kukat C."/>
            <person name="Ruiz D."/>
            <person name="Huettel B."/>
            <person name="Schneeberger K."/>
        </authorList>
    </citation>
    <scope>NUCLEOTIDE SEQUENCE [LARGE SCALE GENOMIC DNA]</scope>
    <source>
        <strain evidence="3">cv. Rojo Pasion</strain>
    </source>
</reference>
<evidence type="ECO:0000256" key="1">
    <source>
        <dbReference type="SAM" id="MobiDB-lite"/>
    </source>
</evidence>
<evidence type="ECO:0000313" key="3">
    <source>
        <dbReference type="Proteomes" id="UP000507245"/>
    </source>
</evidence>
<evidence type="ECO:0000313" key="2">
    <source>
        <dbReference type="EMBL" id="CAB4314926.1"/>
    </source>
</evidence>
<keyword evidence="3" id="KW-1185">Reference proteome</keyword>
<accession>A0A6J5XLT2</accession>
<dbReference type="EMBL" id="CAEKKB010000006">
    <property type="protein sequence ID" value="CAB4314926.1"/>
    <property type="molecule type" value="Genomic_DNA"/>
</dbReference>
<protein>
    <submittedName>
        <fullName evidence="2">Uncharacterized protein</fullName>
    </submittedName>
</protein>
<name>A0A6J5XLT2_PRUAR</name>
<gene>
    <name evidence="2" type="ORF">ORAREDHAP_LOCUS39459</name>
</gene>
<proteinExistence type="predicted"/>
<sequence>MTTEKSARKQTKASNNGDEGNSSLLPPSDIKSKKEQPEMLSEFDRRFVLLPQFDIETNETKSEMWSRDCRVIKAGPLRMLPPQEAETFLVEERPRTSLKYYGGIDQCCQIY</sequence>
<feature type="region of interest" description="Disordered" evidence="1">
    <location>
        <begin position="1"/>
        <end position="38"/>
    </location>
</feature>
<feature type="compositionally biased region" description="Polar residues" evidence="1">
    <location>
        <begin position="12"/>
        <end position="25"/>
    </location>
</feature>
<organism evidence="2 3">
    <name type="scientific">Prunus armeniaca</name>
    <name type="common">Apricot</name>
    <name type="synonym">Armeniaca vulgaris</name>
    <dbReference type="NCBI Taxonomy" id="36596"/>
    <lineage>
        <taxon>Eukaryota</taxon>
        <taxon>Viridiplantae</taxon>
        <taxon>Streptophyta</taxon>
        <taxon>Embryophyta</taxon>
        <taxon>Tracheophyta</taxon>
        <taxon>Spermatophyta</taxon>
        <taxon>Magnoliopsida</taxon>
        <taxon>eudicotyledons</taxon>
        <taxon>Gunneridae</taxon>
        <taxon>Pentapetalae</taxon>
        <taxon>rosids</taxon>
        <taxon>fabids</taxon>
        <taxon>Rosales</taxon>
        <taxon>Rosaceae</taxon>
        <taxon>Amygdaloideae</taxon>
        <taxon>Amygdaleae</taxon>
        <taxon>Prunus</taxon>
    </lineage>
</organism>